<keyword evidence="2" id="KW-0012">Acyltransferase</keyword>
<dbReference type="InterPro" id="IPR016181">
    <property type="entry name" value="Acyl_CoA_acyltransferase"/>
</dbReference>
<sequence length="181" mass="20572">MEIVEAKPSDLDLFFEYLGVQLLENASDNSPLFQPIPKDHCKVSEQLRTKFRDGFGVSIGKPSWRKLWLAKDSSSHILGHIDLRHYSGEYNFHRVLLGMGVKNNARKQGLGITLLESAFRFCQETDSIDWLDLNVLSNNIPAKSLYLRCGFKIIGETSDFYRIDGESVSETTMTLCTKNHV</sequence>
<protein>
    <submittedName>
        <fullName evidence="2">GNAT family N-acetyltransferase</fullName>
        <ecNumber evidence="2">2.3.1.-</ecNumber>
    </submittedName>
</protein>
<evidence type="ECO:0000259" key="1">
    <source>
        <dbReference type="PROSITE" id="PS51186"/>
    </source>
</evidence>
<dbReference type="GO" id="GO:0016747">
    <property type="term" value="F:acyltransferase activity, transferring groups other than amino-acyl groups"/>
    <property type="evidence" value="ECO:0007669"/>
    <property type="project" value="InterPro"/>
</dbReference>
<reference evidence="2" key="1">
    <citation type="submission" date="2022-06" db="EMBL/GenBank/DDBJ databases">
        <title>Complete Genome of Aeromonas sp. Strain SOD01 Isolated from an Urban Freshwater Stream.</title>
        <authorList>
            <person name="Williams L.E."/>
            <person name="Brysgel T."/>
            <person name="Capestro E.M."/>
            <person name="Foltz G.V."/>
            <person name="Gardner A.E."/>
            <person name="Ingrassia J."/>
            <person name="Peterson E."/>
            <person name="Arruda J."/>
            <person name="Flaherty I."/>
            <person name="Hunt M."/>
            <person name="Pappas G."/>
            <person name="Ramsaran S."/>
            <person name="Rocha M."/>
        </authorList>
    </citation>
    <scope>NUCLEOTIDE SEQUENCE</scope>
    <source>
        <strain evidence="2">SOD01</strain>
    </source>
</reference>
<dbReference type="AlphaFoldDB" id="A0AAE9MEY1"/>
<dbReference type="Pfam" id="PF13508">
    <property type="entry name" value="Acetyltransf_7"/>
    <property type="match status" value="1"/>
</dbReference>
<dbReference type="RefSeq" id="WP_252994752.1">
    <property type="nucleotide sequence ID" value="NZ_CP099717.1"/>
</dbReference>
<dbReference type="Proteomes" id="UP001056890">
    <property type="component" value="Chromosome"/>
</dbReference>
<dbReference type="PROSITE" id="PS51186">
    <property type="entry name" value="GNAT"/>
    <property type="match status" value="1"/>
</dbReference>
<dbReference type="Gene3D" id="3.40.630.30">
    <property type="match status" value="1"/>
</dbReference>
<keyword evidence="3" id="KW-1185">Reference proteome</keyword>
<accession>A0AAE9MEY1</accession>
<feature type="domain" description="N-acetyltransferase" evidence="1">
    <location>
        <begin position="1"/>
        <end position="174"/>
    </location>
</feature>
<proteinExistence type="predicted"/>
<gene>
    <name evidence="2" type="ORF">NHF51_14245</name>
</gene>
<dbReference type="SUPFAM" id="SSF55729">
    <property type="entry name" value="Acyl-CoA N-acyltransferases (Nat)"/>
    <property type="match status" value="1"/>
</dbReference>
<keyword evidence="2" id="KW-0808">Transferase</keyword>
<dbReference type="EC" id="2.3.1.-" evidence="2"/>
<dbReference type="EMBL" id="CP099717">
    <property type="protein sequence ID" value="USV56506.1"/>
    <property type="molecule type" value="Genomic_DNA"/>
</dbReference>
<dbReference type="InterPro" id="IPR000182">
    <property type="entry name" value="GNAT_dom"/>
</dbReference>
<name>A0AAE9MEY1_9GAMM</name>
<organism evidence="2 3">
    <name type="scientific">Aeromonas encheleia</name>
    <dbReference type="NCBI Taxonomy" id="73010"/>
    <lineage>
        <taxon>Bacteria</taxon>
        <taxon>Pseudomonadati</taxon>
        <taxon>Pseudomonadota</taxon>
        <taxon>Gammaproteobacteria</taxon>
        <taxon>Aeromonadales</taxon>
        <taxon>Aeromonadaceae</taxon>
        <taxon>Aeromonas</taxon>
    </lineage>
</organism>
<evidence type="ECO:0000313" key="2">
    <source>
        <dbReference type="EMBL" id="USV56506.1"/>
    </source>
</evidence>
<evidence type="ECO:0000313" key="3">
    <source>
        <dbReference type="Proteomes" id="UP001056890"/>
    </source>
</evidence>